<dbReference type="InterPro" id="IPR036388">
    <property type="entry name" value="WH-like_DNA-bd_sf"/>
</dbReference>
<evidence type="ECO:0000259" key="1">
    <source>
        <dbReference type="Pfam" id="PF03551"/>
    </source>
</evidence>
<protein>
    <recommendedName>
        <fullName evidence="1">Transcription regulator PadR N-terminal domain-containing protein</fullName>
    </recommendedName>
</protein>
<gene>
    <name evidence="2" type="ORF">AMJ44_01375</name>
</gene>
<name>A0A0S7Y6G7_UNCSA</name>
<dbReference type="InterPro" id="IPR005149">
    <property type="entry name" value="Tscrpt_reg_PadR_N"/>
</dbReference>
<dbReference type="AlphaFoldDB" id="A0A0S7Y6G7"/>
<organism evidence="2 3">
    <name type="scientific">candidate division WOR-1 bacterium DG_54_3</name>
    <dbReference type="NCBI Taxonomy" id="1703775"/>
    <lineage>
        <taxon>Bacteria</taxon>
        <taxon>Bacillati</taxon>
        <taxon>Saganbacteria</taxon>
    </lineage>
</organism>
<evidence type="ECO:0000313" key="3">
    <source>
        <dbReference type="Proteomes" id="UP000051861"/>
    </source>
</evidence>
<evidence type="ECO:0000313" key="2">
    <source>
        <dbReference type="EMBL" id="KPJ69963.1"/>
    </source>
</evidence>
<comment type="caution">
    <text evidence="2">The sequence shown here is derived from an EMBL/GenBank/DDBJ whole genome shotgun (WGS) entry which is preliminary data.</text>
</comment>
<dbReference type="EMBL" id="LIZX01000010">
    <property type="protein sequence ID" value="KPJ69963.1"/>
    <property type="molecule type" value="Genomic_DNA"/>
</dbReference>
<proteinExistence type="predicted"/>
<dbReference type="SUPFAM" id="SSF46785">
    <property type="entry name" value="Winged helix' DNA-binding domain"/>
    <property type="match status" value="1"/>
</dbReference>
<dbReference type="Pfam" id="PF03551">
    <property type="entry name" value="PadR"/>
    <property type="match status" value="1"/>
</dbReference>
<dbReference type="Proteomes" id="UP000051861">
    <property type="component" value="Unassembled WGS sequence"/>
</dbReference>
<feature type="domain" description="Transcription regulator PadR N-terminal" evidence="1">
    <location>
        <begin position="12"/>
        <end position="86"/>
    </location>
</feature>
<reference evidence="2 3" key="1">
    <citation type="journal article" date="2015" name="Microbiome">
        <title>Genomic resolution of linkages in carbon, nitrogen, and sulfur cycling among widespread estuary sediment bacteria.</title>
        <authorList>
            <person name="Baker B.J."/>
            <person name="Lazar C.S."/>
            <person name="Teske A.P."/>
            <person name="Dick G.J."/>
        </authorList>
    </citation>
    <scope>NUCLEOTIDE SEQUENCE [LARGE SCALE GENOMIC DNA]</scope>
    <source>
        <strain evidence="2">DG_54_3</strain>
    </source>
</reference>
<dbReference type="InterPro" id="IPR036390">
    <property type="entry name" value="WH_DNA-bd_sf"/>
</dbReference>
<accession>A0A0S7Y6G7</accession>
<sequence length="112" mass="12861">MKILSRAEEIILLSILKLESDAYGVSIREQICKDTGDTWSFASIYTPLDKLRKKGFVKKIKGNPLPERGGKRKFFYEVTPDGKKALIELYKTHRKVWSDVPRIELEFNGGSK</sequence>
<dbReference type="Gene3D" id="1.10.10.10">
    <property type="entry name" value="Winged helix-like DNA-binding domain superfamily/Winged helix DNA-binding domain"/>
    <property type="match status" value="1"/>
</dbReference>